<organism evidence="1 2">
    <name type="scientific">Dyella flagellata</name>
    <dbReference type="NCBI Taxonomy" id="1867833"/>
    <lineage>
        <taxon>Bacteria</taxon>
        <taxon>Pseudomonadati</taxon>
        <taxon>Pseudomonadota</taxon>
        <taxon>Gammaproteobacteria</taxon>
        <taxon>Lysobacterales</taxon>
        <taxon>Rhodanobacteraceae</taxon>
        <taxon>Dyella</taxon>
    </lineage>
</organism>
<evidence type="ECO:0000313" key="2">
    <source>
        <dbReference type="Proteomes" id="UP001156627"/>
    </source>
</evidence>
<keyword evidence="2" id="KW-1185">Reference proteome</keyword>
<gene>
    <name evidence="1" type="ORF">GCM10007898_09800</name>
</gene>
<name>A0ABQ5X857_9GAMM</name>
<protein>
    <submittedName>
        <fullName evidence="1">Uncharacterized protein</fullName>
    </submittedName>
</protein>
<proteinExistence type="predicted"/>
<accession>A0ABQ5X857</accession>
<dbReference type="Proteomes" id="UP001156627">
    <property type="component" value="Unassembled WGS sequence"/>
</dbReference>
<evidence type="ECO:0000313" key="1">
    <source>
        <dbReference type="EMBL" id="GLQ87414.1"/>
    </source>
</evidence>
<dbReference type="EMBL" id="BSOA01000006">
    <property type="protein sequence ID" value="GLQ87414.1"/>
    <property type="molecule type" value="Genomic_DNA"/>
</dbReference>
<reference evidence="2" key="1">
    <citation type="journal article" date="2019" name="Int. J. Syst. Evol. Microbiol.">
        <title>The Global Catalogue of Microorganisms (GCM) 10K type strain sequencing project: providing services to taxonomists for standard genome sequencing and annotation.</title>
        <authorList>
            <consortium name="The Broad Institute Genomics Platform"/>
            <consortium name="The Broad Institute Genome Sequencing Center for Infectious Disease"/>
            <person name="Wu L."/>
            <person name="Ma J."/>
        </authorList>
    </citation>
    <scope>NUCLEOTIDE SEQUENCE [LARGE SCALE GENOMIC DNA]</scope>
    <source>
        <strain evidence="2">NBRC 111981</strain>
    </source>
</reference>
<comment type="caution">
    <text evidence="1">The sequence shown here is derived from an EMBL/GenBank/DDBJ whole genome shotgun (WGS) entry which is preliminary data.</text>
</comment>
<dbReference type="RefSeq" id="WP_284330862.1">
    <property type="nucleotide sequence ID" value="NZ_BSOA01000006.1"/>
</dbReference>
<sequence>MVAVRGTLNNYQLSAYDVDLQDNPPLTGFSARMSSKENAAKARAIVELNNRTGLNVTLDAFTVTRTSAGDVSRTTPVEWTYNATTGHGGHARNWTLMVDMDIVTPGQGGNGPDRTHVGYSYWCTGYDAIGRINGHIFVEYLPASR</sequence>